<keyword evidence="1" id="KW-0472">Membrane</keyword>
<name>A0A918QC85_9CAUL</name>
<feature type="transmembrane region" description="Helical" evidence="1">
    <location>
        <begin position="348"/>
        <end position="369"/>
    </location>
</feature>
<feature type="transmembrane region" description="Helical" evidence="1">
    <location>
        <begin position="24"/>
        <end position="45"/>
    </location>
</feature>
<dbReference type="AlphaFoldDB" id="A0A918QC85"/>
<evidence type="ECO:0000313" key="2">
    <source>
        <dbReference type="EMBL" id="GGZ39088.1"/>
    </source>
</evidence>
<reference evidence="2" key="1">
    <citation type="journal article" date="2014" name="Int. J. Syst. Evol. Microbiol.">
        <title>Complete genome sequence of Corynebacterium casei LMG S-19264T (=DSM 44701T), isolated from a smear-ripened cheese.</title>
        <authorList>
            <consortium name="US DOE Joint Genome Institute (JGI-PGF)"/>
            <person name="Walter F."/>
            <person name="Albersmeier A."/>
            <person name="Kalinowski J."/>
            <person name="Ruckert C."/>
        </authorList>
    </citation>
    <scope>NUCLEOTIDE SEQUENCE</scope>
    <source>
        <strain evidence="2">KCTC 32296</strain>
    </source>
</reference>
<evidence type="ECO:0000313" key="3">
    <source>
        <dbReference type="Proteomes" id="UP000662572"/>
    </source>
</evidence>
<feature type="transmembrane region" description="Helical" evidence="1">
    <location>
        <begin position="147"/>
        <end position="169"/>
    </location>
</feature>
<reference evidence="2" key="2">
    <citation type="submission" date="2020-09" db="EMBL/GenBank/DDBJ databases">
        <authorList>
            <person name="Sun Q."/>
            <person name="Kim S."/>
        </authorList>
    </citation>
    <scope>NUCLEOTIDE SEQUENCE</scope>
    <source>
        <strain evidence="2">KCTC 32296</strain>
    </source>
</reference>
<sequence>MSRKPIWPKIPAAFVRAMLAGHSALGLAFAALIYIVCFSGAVAVFTTEFRRWENPTSPVVHDVTPDVIERTLTQTLAKAPWAHHVFITLPTDDAPLIRVMVQPDHEDKAHKDITWVADAQGNLKQETVDAWSNFQAFLHVRLHLPDAWGGFVVGLTGVALLSSLISGILSHPRVFKDAFSLRLGTNKRLQEADLHNRIGVWGLPFHIIVSLTGAFLGLTTIVVGVLALAVFKGDVNKAYALFTGPHPIDDPRPAPQPDIKNILFDLKSREPHAVPTYIMIEHPGEEGAAIAVSAETRGKLSRGEMHVYDRKAKYLGNWGWEKGTTGQKIYSTLSPLHFGWFGGWPLKVIYGVLGMGLAAVTSSGIAIWLARRRDKGRPAPTWERLWTATVWSQPLAYSLTAICALITRSDNVLLPVWGGASLTILVLALFTPVRILSAGLRVAGSLGLMAVVATHAALWPPMANIDPIVWYMHAVLIGLAIILLWSARASVLAARNPQS</sequence>
<feature type="transmembrane region" description="Helical" evidence="1">
    <location>
        <begin position="413"/>
        <end position="430"/>
    </location>
</feature>
<feature type="transmembrane region" description="Helical" evidence="1">
    <location>
        <begin position="207"/>
        <end position="231"/>
    </location>
</feature>
<dbReference type="PANTHER" id="PTHR34219:SF3">
    <property type="entry name" value="BLL7967 PROTEIN"/>
    <property type="match status" value="1"/>
</dbReference>
<comment type="caution">
    <text evidence="2">The sequence shown here is derived from an EMBL/GenBank/DDBJ whole genome shotgun (WGS) entry which is preliminary data.</text>
</comment>
<gene>
    <name evidence="2" type="ORF">GCM10011273_26870</name>
</gene>
<protein>
    <recommendedName>
        <fullName evidence="4">Iron-regulated membrane protein</fullName>
    </recommendedName>
</protein>
<feature type="transmembrane region" description="Helical" evidence="1">
    <location>
        <begin position="390"/>
        <end position="407"/>
    </location>
</feature>
<keyword evidence="3" id="KW-1185">Reference proteome</keyword>
<dbReference type="PANTHER" id="PTHR34219">
    <property type="entry name" value="IRON-REGULATED INNER MEMBRANE PROTEIN-RELATED"/>
    <property type="match status" value="1"/>
</dbReference>
<dbReference type="Pfam" id="PF03929">
    <property type="entry name" value="PepSY_TM"/>
    <property type="match status" value="1"/>
</dbReference>
<evidence type="ECO:0008006" key="4">
    <source>
        <dbReference type="Google" id="ProtNLM"/>
    </source>
</evidence>
<evidence type="ECO:0000256" key="1">
    <source>
        <dbReference type="SAM" id="Phobius"/>
    </source>
</evidence>
<organism evidence="2 3">
    <name type="scientific">Asticcacaulis endophyticus</name>
    <dbReference type="NCBI Taxonomy" id="1395890"/>
    <lineage>
        <taxon>Bacteria</taxon>
        <taxon>Pseudomonadati</taxon>
        <taxon>Pseudomonadota</taxon>
        <taxon>Alphaproteobacteria</taxon>
        <taxon>Caulobacterales</taxon>
        <taxon>Caulobacteraceae</taxon>
        <taxon>Asticcacaulis</taxon>
    </lineage>
</organism>
<dbReference type="InterPro" id="IPR005625">
    <property type="entry name" value="PepSY-ass_TM"/>
</dbReference>
<dbReference type="EMBL" id="BMZB01000004">
    <property type="protein sequence ID" value="GGZ39088.1"/>
    <property type="molecule type" value="Genomic_DNA"/>
</dbReference>
<accession>A0A918QC85</accession>
<keyword evidence="1" id="KW-1133">Transmembrane helix</keyword>
<proteinExistence type="predicted"/>
<dbReference type="Proteomes" id="UP000662572">
    <property type="component" value="Unassembled WGS sequence"/>
</dbReference>
<dbReference type="RefSeq" id="WP_189487464.1">
    <property type="nucleotide sequence ID" value="NZ_BMZB01000004.1"/>
</dbReference>
<keyword evidence="1" id="KW-0812">Transmembrane</keyword>
<feature type="transmembrane region" description="Helical" evidence="1">
    <location>
        <begin position="468"/>
        <end position="487"/>
    </location>
</feature>
<feature type="transmembrane region" description="Helical" evidence="1">
    <location>
        <begin position="442"/>
        <end position="462"/>
    </location>
</feature>